<dbReference type="EMBL" id="JABELV010000084">
    <property type="protein sequence ID" value="KAG7531713.1"/>
    <property type="molecule type" value="Genomic_DNA"/>
</dbReference>
<evidence type="ECO:0000313" key="4">
    <source>
        <dbReference type="Proteomes" id="UP000812966"/>
    </source>
</evidence>
<protein>
    <submittedName>
        <fullName evidence="3">Uncharacterized protein</fullName>
    </submittedName>
</protein>
<dbReference type="Gene3D" id="1.25.40.20">
    <property type="entry name" value="Ankyrin repeat-containing domain"/>
    <property type="match status" value="1"/>
</dbReference>
<name>A0A8K0JJI2_9TREE</name>
<evidence type="ECO:0000256" key="1">
    <source>
        <dbReference type="PROSITE-ProRule" id="PRU00023"/>
    </source>
</evidence>
<sequence>MEWSTANISSSSTSHNQVFSTAISTPLAHSLVNLLSGSSHPLKLVLRSFAMSAPARRAVPPPPEDEVVEGASPNEQILSAAKEDNEELFLEAIEQEHDINHQDGNNHMTSHHSIIYASTTVLDHILEHDQCDVDLQNKLQRDTPLHLAVKIEENGREGLREYLVQQLVDAGASPMIRDRHSLRPIDLLPPPPPGRTDNSEVRALLRRAEAELQLGGGAGKNSDVADDDDLIDEGDIASDDD</sequence>
<gene>
    <name evidence="3" type="ORF">FFLO_04155</name>
</gene>
<organism evidence="3 4">
    <name type="scientific">Filobasidium floriforme</name>
    <dbReference type="NCBI Taxonomy" id="5210"/>
    <lineage>
        <taxon>Eukaryota</taxon>
        <taxon>Fungi</taxon>
        <taxon>Dikarya</taxon>
        <taxon>Basidiomycota</taxon>
        <taxon>Agaricomycotina</taxon>
        <taxon>Tremellomycetes</taxon>
        <taxon>Filobasidiales</taxon>
        <taxon>Filobasidiaceae</taxon>
        <taxon>Filobasidium</taxon>
    </lineage>
</organism>
<dbReference type="SUPFAM" id="SSF48403">
    <property type="entry name" value="Ankyrin repeat"/>
    <property type="match status" value="1"/>
</dbReference>
<keyword evidence="4" id="KW-1185">Reference proteome</keyword>
<dbReference type="AlphaFoldDB" id="A0A8K0JJI2"/>
<feature type="compositionally biased region" description="Acidic residues" evidence="2">
    <location>
        <begin position="224"/>
        <end position="241"/>
    </location>
</feature>
<dbReference type="Proteomes" id="UP000812966">
    <property type="component" value="Unassembled WGS sequence"/>
</dbReference>
<accession>A0A8K0JJI2</accession>
<feature type="region of interest" description="Disordered" evidence="2">
    <location>
        <begin position="181"/>
        <end position="200"/>
    </location>
</feature>
<comment type="caution">
    <text evidence="3">The sequence shown here is derived from an EMBL/GenBank/DDBJ whole genome shotgun (WGS) entry which is preliminary data.</text>
</comment>
<reference evidence="3" key="1">
    <citation type="submission" date="2020-04" db="EMBL/GenBank/DDBJ databases">
        <title>Analysis of mating type loci in Filobasidium floriforme.</title>
        <authorList>
            <person name="Nowrousian M."/>
        </authorList>
    </citation>
    <scope>NUCLEOTIDE SEQUENCE</scope>
    <source>
        <strain evidence="3">CBS 6242</strain>
    </source>
</reference>
<evidence type="ECO:0000256" key="2">
    <source>
        <dbReference type="SAM" id="MobiDB-lite"/>
    </source>
</evidence>
<dbReference type="InterPro" id="IPR036770">
    <property type="entry name" value="Ankyrin_rpt-contain_sf"/>
</dbReference>
<evidence type="ECO:0000313" key="3">
    <source>
        <dbReference type="EMBL" id="KAG7531713.1"/>
    </source>
</evidence>
<feature type="region of interest" description="Disordered" evidence="2">
    <location>
        <begin position="214"/>
        <end position="241"/>
    </location>
</feature>
<proteinExistence type="predicted"/>
<dbReference type="InterPro" id="IPR002110">
    <property type="entry name" value="Ankyrin_rpt"/>
</dbReference>
<feature type="repeat" description="ANK" evidence="1">
    <location>
        <begin position="140"/>
        <end position="179"/>
    </location>
</feature>
<dbReference type="Pfam" id="PF00023">
    <property type="entry name" value="Ank"/>
    <property type="match status" value="1"/>
</dbReference>
<keyword evidence="1" id="KW-0040">ANK repeat</keyword>
<dbReference type="PROSITE" id="PS50088">
    <property type="entry name" value="ANK_REPEAT"/>
    <property type="match status" value="1"/>
</dbReference>